<dbReference type="Pfam" id="PF07967">
    <property type="entry name" value="zf-C3HC"/>
    <property type="match status" value="1"/>
</dbReference>
<reference evidence="4" key="1">
    <citation type="submission" date="2023-04" db="EMBL/GenBank/DDBJ databases">
        <title>Phytophthora lilii NBRC 32176.</title>
        <authorList>
            <person name="Ichikawa N."/>
            <person name="Sato H."/>
            <person name="Tonouchi N."/>
        </authorList>
    </citation>
    <scope>NUCLEOTIDE SEQUENCE</scope>
    <source>
        <strain evidence="4">NBRC 32176</strain>
    </source>
</reference>
<comment type="caution">
    <text evidence="4">The sequence shown here is derived from an EMBL/GenBank/DDBJ whole genome shotgun (WGS) entry which is preliminary data.</text>
</comment>
<organism evidence="4 5">
    <name type="scientific">Phytophthora lilii</name>
    <dbReference type="NCBI Taxonomy" id="2077276"/>
    <lineage>
        <taxon>Eukaryota</taxon>
        <taxon>Sar</taxon>
        <taxon>Stramenopiles</taxon>
        <taxon>Oomycota</taxon>
        <taxon>Peronosporomycetes</taxon>
        <taxon>Peronosporales</taxon>
        <taxon>Peronosporaceae</taxon>
        <taxon>Phytophthora</taxon>
    </lineage>
</organism>
<evidence type="ECO:0000259" key="3">
    <source>
        <dbReference type="Pfam" id="PF07967"/>
    </source>
</evidence>
<keyword evidence="2" id="KW-0539">Nucleus</keyword>
<evidence type="ECO:0000313" key="4">
    <source>
        <dbReference type="EMBL" id="GMF19352.1"/>
    </source>
</evidence>
<dbReference type="GO" id="GO:0008270">
    <property type="term" value="F:zinc ion binding"/>
    <property type="evidence" value="ECO:0007669"/>
    <property type="project" value="InterPro"/>
</dbReference>
<protein>
    <submittedName>
        <fullName evidence="4">Unnamed protein product</fullName>
    </submittedName>
</protein>
<evidence type="ECO:0000313" key="5">
    <source>
        <dbReference type="Proteomes" id="UP001165083"/>
    </source>
</evidence>
<dbReference type="PANTHER" id="PTHR15835:SF6">
    <property type="entry name" value="ZINC FINGER C3HC-TYPE PROTEIN 1"/>
    <property type="match status" value="1"/>
</dbReference>
<feature type="domain" description="C3HC-type" evidence="3">
    <location>
        <begin position="55"/>
        <end position="101"/>
    </location>
</feature>
<dbReference type="Proteomes" id="UP001165083">
    <property type="component" value="Unassembled WGS sequence"/>
</dbReference>
<name>A0A9W6WWG0_9STRA</name>
<dbReference type="PANTHER" id="PTHR15835">
    <property type="entry name" value="NUCLEAR-INTERACTING PARTNER OF ALK"/>
    <property type="match status" value="1"/>
</dbReference>
<dbReference type="AlphaFoldDB" id="A0A9W6WWG0"/>
<dbReference type="EMBL" id="BSXW01000340">
    <property type="protein sequence ID" value="GMF19352.1"/>
    <property type="molecule type" value="Genomic_DNA"/>
</dbReference>
<dbReference type="GO" id="GO:0005634">
    <property type="term" value="C:nucleus"/>
    <property type="evidence" value="ECO:0007669"/>
    <property type="project" value="UniProtKB-SubCell"/>
</dbReference>
<evidence type="ECO:0000256" key="2">
    <source>
        <dbReference type="ARBA" id="ARBA00023242"/>
    </source>
</evidence>
<dbReference type="OrthoDB" id="614844at2759"/>
<gene>
    <name evidence="4" type="ORF">Plil01_000738500</name>
</gene>
<keyword evidence="5" id="KW-1185">Reference proteome</keyword>
<comment type="subcellular location">
    <subcellularLocation>
        <location evidence="1">Nucleus</location>
    </subcellularLocation>
</comment>
<accession>A0A9W6WWG0</accession>
<proteinExistence type="predicted"/>
<sequence length="133" mass="14678">MEKLLAAWDDATAPVDARVRENPLLFASASEIAAFTGVKRLKGPKSDETADTCRPWDHADFLARVGSFSIASWFAKPDVISAFECARHGWRNSAPDQLHCHWYEEESRKRRRYCADGLVVAFTAAASGFSASG</sequence>
<dbReference type="InterPro" id="IPR012935">
    <property type="entry name" value="NuBaID_N"/>
</dbReference>
<evidence type="ECO:0000256" key="1">
    <source>
        <dbReference type="ARBA" id="ARBA00004123"/>
    </source>
</evidence>